<keyword evidence="5" id="KW-0460">Magnesium</keyword>
<accession>A0A5N5ULI6</accession>
<accession>A0A5N5UEJ4</accession>
<dbReference type="Gene3D" id="3.40.50.1000">
    <property type="entry name" value="HAD superfamily/HAD-like"/>
    <property type="match status" value="1"/>
</dbReference>
<dbReference type="SFLD" id="SFLDS00003">
    <property type="entry name" value="Haloacid_Dehalogenase"/>
    <property type="match status" value="1"/>
</dbReference>
<reference evidence="10 11" key="1">
    <citation type="submission" date="2019-10" db="EMBL/GenBank/DDBJ databases">
        <title>Unraveling microbial dark matter from salterns through culturing: the case of the genus Halosegnis.</title>
        <authorList>
            <person name="Duran-Viseras A."/>
            <person name="Andrei A.-S."/>
            <person name="Vera-Gargallo B."/>
            <person name="Ghai R."/>
            <person name="Sanchez-Porro C."/>
            <person name="Ventosa A."/>
        </authorList>
    </citation>
    <scope>NUCLEOTIDE SEQUENCE [LARGE SCALE GENOMIC DNA]</scope>
    <source>
        <strain evidence="8 11">F17-44</strain>
        <strain evidence="7 12">F18-79</strain>
        <strain evidence="9 10">F19-13</strain>
    </source>
</reference>
<dbReference type="EMBL" id="QKKZ01000001">
    <property type="protein sequence ID" value="KAB7515702.1"/>
    <property type="molecule type" value="Genomic_DNA"/>
</dbReference>
<proteinExistence type="inferred from homology"/>
<evidence type="ECO:0000256" key="6">
    <source>
        <dbReference type="SAM" id="MobiDB-lite"/>
    </source>
</evidence>
<evidence type="ECO:0000313" key="7">
    <source>
        <dbReference type="EMBL" id="KAB7515702.1"/>
    </source>
</evidence>
<evidence type="ECO:0000256" key="3">
    <source>
        <dbReference type="ARBA" id="ARBA00022723"/>
    </source>
</evidence>
<dbReference type="InterPro" id="IPR036412">
    <property type="entry name" value="HAD-like_sf"/>
</dbReference>
<comment type="similarity">
    <text evidence="2">Belongs to the HAD-like hydrolase superfamily.</text>
</comment>
<dbReference type="EMBL" id="QJOW01000002">
    <property type="protein sequence ID" value="KAB7517083.1"/>
    <property type="molecule type" value="Genomic_DNA"/>
</dbReference>
<evidence type="ECO:0000256" key="1">
    <source>
        <dbReference type="ARBA" id="ARBA00001946"/>
    </source>
</evidence>
<dbReference type="Gene3D" id="1.20.120.1600">
    <property type="match status" value="1"/>
</dbReference>
<dbReference type="OrthoDB" id="27736at2157"/>
<evidence type="ECO:0000256" key="4">
    <source>
        <dbReference type="ARBA" id="ARBA00022801"/>
    </source>
</evidence>
<dbReference type="PANTHER" id="PTHR46470:SF2">
    <property type="entry name" value="GLYCERALDEHYDE 3-PHOSPHATE PHOSPHATASE"/>
    <property type="match status" value="1"/>
</dbReference>
<name>A0A5N5UE44_9EURY</name>
<sequence length="220" mass="23847">MYDAVLFDVDDTLCRYRRDADEVLAEAFTDVGVDPYFGQDHYHDRYPEFVDSTDGIDHLREECFAAISADAGRDPDLGRAVARAFAAARDHSDVEPLRGVHDAVETIVRDHRIGVVTNGAPEMQQAKLRGLGLDDAFETVVHAGYDARAKPHPEPFERALDALDADPTRAVHVGNSLSSDVAGAHAAGLDSAWLDAGTTPDPTPTHTLASMSDLTTPPWV</sequence>
<evidence type="ECO:0000256" key="2">
    <source>
        <dbReference type="ARBA" id="ARBA00007958"/>
    </source>
</evidence>
<dbReference type="Proteomes" id="UP000326865">
    <property type="component" value="Unassembled WGS sequence"/>
</dbReference>
<dbReference type="InterPro" id="IPR023214">
    <property type="entry name" value="HAD_sf"/>
</dbReference>
<keyword evidence="4 7" id="KW-0378">Hydrolase</keyword>
<evidence type="ECO:0000313" key="9">
    <source>
        <dbReference type="EMBL" id="KAB7519789.1"/>
    </source>
</evidence>
<dbReference type="AlphaFoldDB" id="A0A5N5UE44"/>
<protein>
    <submittedName>
        <fullName evidence="7">HAD-IA family hydrolase</fullName>
    </submittedName>
</protein>
<dbReference type="NCBIfam" id="TIGR01549">
    <property type="entry name" value="HAD-SF-IA-v1"/>
    <property type="match status" value="1"/>
</dbReference>
<accession>A0A5N5UE44</accession>
<evidence type="ECO:0000313" key="12">
    <source>
        <dbReference type="Proteomes" id="UP000326865"/>
    </source>
</evidence>
<feature type="compositionally biased region" description="Polar residues" evidence="6">
    <location>
        <begin position="204"/>
        <end position="220"/>
    </location>
</feature>
<evidence type="ECO:0000313" key="11">
    <source>
        <dbReference type="Proteomes" id="UP000326302"/>
    </source>
</evidence>
<keyword evidence="3" id="KW-0479">Metal-binding</keyword>
<dbReference type="InterPro" id="IPR051400">
    <property type="entry name" value="HAD-like_hydrolase"/>
</dbReference>
<dbReference type="RefSeq" id="WP_152119964.1">
    <property type="nucleotide sequence ID" value="NZ_QJOW01000002.1"/>
</dbReference>
<dbReference type="Proteomes" id="UP000326207">
    <property type="component" value="Unassembled WGS sequence"/>
</dbReference>
<gene>
    <name evidence="7" type="ORF">DM867_00725</name>
    <name evidence="8" type="ORF">DMP03_06910</name>
    <name evidence="9" type="ORF">DP108_00620</name>
</gene>
<dbReference type="InterPro" id="IPR006439">
    <property type="entry name" value="HAD-SF_hydro_IA"/>
</dbReference>
<organism evidence="7 12">
    <name type="scientific">Halosegnis rubeus</name>
    <dbReference type="NCBI Taxonomy" id="2212850"/>
    <lineage>
        <taxon>Archaea</taxon>
        <taxon>Methanobacteriati</taxon>
        <taxon>Methanobacteriota</taxon>
        <taxon>Stenosarchaea group</taxon>
        <taxon>Halobacteria</taxon>
        <taxon>Halobacteriales</taxon>
        <taxon>Natronomonadaceae</taxon>
        <taxon>Halosegnis</taxon>
    </lineage>
</organism>
<evidence type="ECO:0000313" key="8">
    <source>
        <dbReference type="EMBL" id="KAB7517083.1"/>
    </source>
</evidence>
<evidence type="ECO:0000256" key="5">
    <source>
        <dbReference type="ARBA" id="ARBA00022842"/>
    </source>
</evidence>
<dbReference type="PANTHER" id="PTHR46470">
    <property type="entry name" value="N-ACYLNEURAMINATE-9-PHOSPHATASE"/>
    <property type="match status" value="1"/>
</dbReference>
<evidence type="ECO:0000313" key="10">
    <source>
        <dbReference type="Proteomes" id="UP000326207"/>
    </source>
</evidence>
<feature type="region of interest" description="Disordered" evidence="6">
    <location>
        <begin position="197"/>
        <end position="220"/>
    </location>
</feature>
<comment type="cofactor">
    <cofactor evidence="1">
        <name>Mg(2+)</name>
        <dbReference type="ChEBI" id="CHEBI:18420"/>
    </cofactor>
</comment>
<dbReference type="GO" id="GO:0044281">
    <property type="term" value="P:small molecule metabolic process"/>
    <property type="evidence" value="ECO:0007669"/>
    <property type="project" value="UniProtKB-ARBA"/>
</dbReference>
<keyword evidence="12" id="KW-1185">Reference proteome</keyword>
<dbReference type="SUPFAM" id="SSF56784">
    <property type="entry name" value="HAD-like"/>
    <property type="match status" value="1"/>
</dbReference>
<dbReference type="Pfam" id="PF00702">
    <property type="entry name" value="Hydrolase"/>
    <property type="match status" value="1"/>
</dbReference>
<dbReference type="Proteomes" id="UP000326302">
    <property type="component" value="Unassembled WGS sequence"/>
</dbReference>
<dbReference type="GO" id="GO:0046872">
    <property type="term" value="F:metal ion binding"/>
    <property type="evidence" value="ECO:0007669"/>
    <property type="project" value="UniProtKB-KW"/>
</dbReference>
<dbReference type="EMBL" id="QMDY01000001">
    <property type="protein sequence ID" value="KAB7519789.1"/>
    <property type="molecule type" value="Genomic_DNA"/>
</dbReference>
<dbReference type="GO" id="GO:0016791">
    <property type="term" value="F:phosphatase activity"/>
    <property type="evidence" value="ECO:0007669"/>
    <property type="project" value="TreeGrafter"/>
</dbReference>
<comment type="caution">
    <text evidence="7">The sequence shown here is derived from an EMBL/GenBank/DDBJ whole genome shotgun (WGS) entry which is preliminary data.</text>
</comment>
<dbReference type="SFLD" id="SFLDG01129">
    <property type="entry name" value="C1.5:_HAD__Beta-PGM__Phosphata"/>
    <property type="match status" value="1"/>
</dbReference>